<evidence type="ECO:0000259" key="2">
    <source>
        <dbReference type="Pfam" id="PF07486"/>
    </source>
</evidence>
<dbReference type="InterPro" id="IPR042047">
    <property type="entry name" value="SleB_dom1"/>
</dbReference>
<dbReference type="AlphaFoldDB" id="A0A7G9SII5"/>
<protein>
    <submittedName>
        <fullName evidence="3">Cell wall hydrolase</fullName>
    </submittedName>
</protein>
<organism evidence="3 4">
    <name type="scientific">Sphingomonas lutea</name>
    <dbReference type="NCBI Taxonomy" id="1045317"/>
    <lineage>
        <taxon>Bacteria</taxon>
        <taxon>Pseudomonadati</taxon>
        <taxon>Pseudomonadota</taxon>
        <taxon>Alphaproteobacteria</taxon>
        <taxon>Sphingomonadales</taxon>
        <taxon>Sphingomonadaceae</taxon>
        <taxon>Sphingomonas</taxon>
    </lineage>
</organism>
<feature type="domain" description="Cell wall hydrolase SleB" evidence="2">
    <location>
        <begin position="112"/>
        <end position="214"/>
    </location>
</feature>
<gene>
    <name evidence="3" type="ORF">H9L13_01550</name>
</gene>
<dbReference type="Proteomes" id="UP000515971">
    <property type="component" value="Chromosome"/>
</dbReference>
<dbReference type="InterPro" id="IPR011105">
    <property type="entry name" value="Cell_wall_hydrolase_SleB"/>
</dbReference>
<evidence type="ECO:0000256" key="1">
    <source>
        <dbReference type="SAM" id="SignalP"/>
    </source>
</evidence>
<dbReference type="RefSeq" id="WP_187538417.1">
    <property type="nucleotide sequence ID" value="NZ_BAABJT010000001.1"/>
</dbReference>
<keyword evidence="4" id="KW-1185">Reference proteome</keyword>
<dbReference type="EMBL" id="CP060718">
    <property type="protein sequence ID" value="QNN67660.1"/>
    <property type="molecule type" value="Genomic_DNA"/>
</dbReference>
<evidence type="ECO:0000313" key="3">
    <source>
        <dbReference type="EMBL" id="QNN67660.1"/>
    </source>
</evidence>
<dbReference type="KEGG" id="slut:H9L13_01550"/>
<proteinExistence type="predicted"/>
<evidence type="ECO:0000313" key="4">
    <source>
        <dbReference type="Proteomes" id="UP000515971"/>
    </source>
</evidence>
<dbReference type="Gene3D" id="1.10.10.2520">
    <property type="entry name" value="Cell wall hydrolase SleB, domain 1"/>
    <property type="match status" value="1"/>
</dbReference>
<keyword evidence="1" id="KW-0732">Signal</keyword>
<feature type="signal peptide" evidence="1">
    <location>
        <begin position="1"/>
        <end position="25"/>
    </location>
</feature>
<accession>A0A7G9SII5</accession>
<feature type="chain" id="PRO_5028930815" evidence="1">
    <location>
        <begin position="26"/>
        <end position="215"/>
    </location>
</feature>
<reference evidence="3 4" key="1">
    <citation type="submission" date="2020-08" db="EMBL/GenBank/DDBJ databases">
        <title>Genome sequence of Sphingomonas lutea KCTC 23642T.</title>
        <authorList>
            <person name="Hyun D.-W."/>
            <person name="Bae J.-W."/>
        </authorList>
    </citation>
    <scope>NUCLEOTIDE SEQUENCE [LARGE SCALE GENOMIC DNA]</scope>
    <source>
        <strain evidence="3 4">KCTC 23642</strain>
    </source>
</reference>
<name>A0A7G9SII5_9SPHN</name>
<keyword evidence="3" id="KW-0378">Hydrolase</keyword>
<dbReference type="Pfam" id="PF07486">
    <property type="entry name" value="Hydrolase_2"/>
    <property type="match status" value="1"/>
</dbReference>
<sequence length="215" mass="23117">MTVMLRTGLLFCAVLSASSIGPAQAGPSTEPVLPVETVALPQVNVPNLLDEAGEPALSAPVSEPQPAVVEREEPTVSRSADLAAKVAQLRASDPGSRQLECLATGIYFESKGEPLSGQLAVGHVIANRAESGRFPDSYCGVLFQRGQFSFIRGRSLPSAPRSSRHWLNAVAVAKIVDQELHQSPVGNALFFHARRVSPKWRLKRVASIGNHVFYR</sequence>
<dbReference type="GO" id="GO:0016787">
    <property type="term" value="F:hydrolase activity"/>
    <property type="evidence" value="ECO:0007669"/>
    <property type="project" value="UniProtKB-KW"/>
</dbReference>